<dbReference type="EMBL" id="JBHUMO010000011">
    <property type="protein sequence ID" value="MFD2728217.1"/>
    <property type="molecule type" value="Genomic_DNA"/>
</dbReference>
<organism evidence="3 4">
    <name type="scientific">Enterococcus camelliae</name>
    <dbReference type="NCBI Taxonomy" id="453959"/>
    <lineage>
        <taxon>Bacteria</taxon>
        <taxon>Bacillati</taxon>
        <taxon>Bacillota</taxon>
        <taxon>Bacilli</taxon>
        <taxon>Lactobacillales</taxon>
        <taxon>Enterococcaceae</taxon>
        <taxon>Enterococcus</taxon>
    </lineage>
</organism>
<reference evidence="4" key="1">
    <citation type="journal article" date="2019" name="Int. J. Syst. Evol. Microbiol.">
        <title>The Global Catalogue of Microorganisms (GCM) 10K type strain sequencing project: providing services to taxonomists for standard genome sequencing and annotation.</title>
        <authorList>
            <consortium name="The Broad Institute Genomics Platform"/>
            <consortium name="The Broad Institute Genome Sequencing Center for Infectious Disease"/>
            <person name="Wu L."/>
            <person name="Ma J."/>
        </authorList>
    </citation>
    <scope>NUCLEOTIDE SEQUENCE [LARGE SCALE GENOMIC DNA]</scope>
    <source>
        <strain evidence="4">TISTR 932</strain>
    </source>
</reference>
<evidence type="ECO:0000313" key="4">
    <source>
        <dbReference type="Proteomes" id="UP001597427"/>
    </source>
</evidence>
<evidence type="ECO:0000256" key="1">
    <source>
        <dbReference type="SAM" id="Coils"/>
    </source>
</evidence>
<comment type="caution">
    <text evidence="3">The sequence shown here is derived from an EMBL/GenBank/DDBJ whole genome shotgun (WGS) entry which is preliminary data.</text>
</comment>
<keyword evidence="4" id="KW-1185">Reference proteome</keyword>
<proteinExistence type="predicted"/>
<evidence type="ECO:0000313" key="3">
    <source>
        <dbReference type="EMBL" id="MFD2728217.1"/>
    </source>
</evidence>
<protein>
    <submittedName>
        <fullName evidence="3">Uncharacterized protein</fullName>
    </submittedName>
</protein>
<sequence length="338" mass="39128">MSETDKNQNEQTTVEVVKKEILTVADYPEDLENPEKPTTKTATTGENPPSMSQTDSVDSYYLFKEQEHEEILQYIQSAEEELADLKLRKLLIEADFDSLLDGYNQFIVNDTPISAIAKASLLDYFTYELLKPLRAIELAKVDAFNTWETKHFLTNYRVNDSHQLVLNFKMNVLDTRFETAYLPLIALDTKKMQVNVSEKDVLELIRLWHVEKIFSRNQLSLINYDLNVLLTHFKALGFEVLPNFLDNSNALLVHLTTQVTINEKILDDIFITTMEDVAYDFEKEGEHTYTVLLNQNQSVHFDSSKLPVTLTINSRTRKRSILDFFTHYPFLVPLIVES</sequence>
<gene>
    <name evidence="3" type="ORF">ACFSR0_02035</name>
</gene>
<name>A0ABW5TGI3_9ENTE</name>
<evidence type="ECO:0000256" key="2">
    <source>
        <dbReference type="SAM" id="MobiDB-lite"/>
    </source>
</evidence>
<dbReference type="RefSeq" id="WP_379979399.1">
    <property type="nucleotide sequence ID" value="NZ_JBHUMO010000011.1"/>
</dbReference>
<feature type="region of interest" description="Disordered" evidence="2">
    <location>
        <begin position="25"/>
        <end position="55"/>
    </location>
</feature>
<dbReference type="Proteomes" id="UP001597427">
    <property type="component" value="Unassembled WGS sequence"/>
</dbReference>
<feature type="compositionally biased region" description="Polar residues" evidence="2">
    <location>
        <begin position="39"/>
        <end position="55"/>
    </location>
</feature>
<feature type="coiled-coil region" evidence="1">
    <location>
        <begin position="68"/>
        <end position="95"/>
    </location>
</feature>
<accession>A0ABW5TGI3</accession>
<keyword evidence="1" id="KW-0175">Coiled coil</keyword>